<feature type="region of interest" description="Disordered" evidence="1">
    <location>
        <begin position="120"/>
        <end position="140"/>
    </location>
</feature>
<dbReference type="EMBL" id="JBHLZU010000021">
    <property type="protein sequence ID" value="MFB9907535.1"/>
    <property type="molecule type" value="Genomic_DNA"/>
</dbReference>
<evidence type="ECO:0000313" key="4">
    <source>
        <dbReference type="Proteomes" id="UP001589693"/>
    </source>
</evidence>
<dbReference type="InterPro" id="IPR008391">
    <property type="entry name" value="AXE1_dom"/>
</dbReference>
<dbReference type="PANTHER" id="PTHR40111">
    <property type="entry name" value="CEPHALOSPORIN-C DEACETYLASE"/>
    <property type="match status" value="1"/>
</dbReference>
<dbReference type="Gene3D" id="3.40.50.1820">
    <property type="entry name" value="alpha/beta hydrolase"/>
    <property type="match status" value="1"/>
</dbReference>
<dbReference type="PANTHER" id="PTHR40111:SF1">
    <property type="entry name" value="CEPHALOSPORIN-C DEACETYLASE"/>
    <property type="match status" value="1"/>
</dbReference>
<comment type="caution">
    <text evidence="3">The sequence shown here is derived from an EMBL/GenBank/DDBJ whole genome shotgun (WGS) entry which is preliminary data.</text>
</comment>
<keyword evidence="4" id="KW-1185">Reference proteome</keyword>
<feature type="domain" description="Acetyl xylan esterase" evidence="2">
    <location>
        <begin position="3"/>
        <end position="304"/>
    </location>
</feature>
<dbReference type="InterPro" id="IPR029058">
    <property type="entry name" value="AB_hydrolase_fold"/>
</dbReference>
<proteinExistence type="predicted"/>
<name>A0ABV6A301_9PSEU</name>
<dbReference type="Proteomes" id="UP001589693">
    <property type="component" value="Unassembled WGS sequence"/>
</dbReference>
<dbReference type="SUPFAM" id="SSF53474">
    <property type="entry name" value="alpha/beta-Hydrolases"/>
    <property type="match status" value="1"/>
</dbReference>
<dbReference type="InterPro" id="IPR039069">
    <property type="entry name" value="CE7"/>
</dbReference>
<reference evidence="3 4" key="1">
    <citation type="submission" date="2024-09" db="EMBL/GenBank/DDBJ databases">
        <authorList>
            <person name="Sun Q."/>
            <person name="Mori K."/>
        </authorList>
    </citation>
    <scope>NUCLEOTIDE SEQUENCE [LARGE SCALE GENOMIC DNA]</scope>
    <source>
        <strain evidence="3 4">TBRC 7907</strain>
    </source>
</reference>
<dbReference type="Pfam" id="PF05448">
    <property type="entry name" value="AXE1"/>
    <property type="match status" value="1"/>
</dbReference>
<protein>
    <submittedName>
        <fullName evidence="3">Acetylxylan esterase</fullName>
    </submittedName>
</protein>
<gene>
    <name evidence="3" type="ORF">ACFFQA_26685</name>
</gene>
<evidence type="ECO:0000259" key="2">
    <source>
        <dbReference type="Pfam" id="PF05448"/>
    </source>
</evidence>
<evidence type="ECO:0000256" key="1">
    <source>
        <dbReference type="SAM" id="MobiDB-lite"/>
    </source>
</evidence>
<accession>A0ABV6A301</accession>
<organism evidence="3 4">
    <name type="scientific">Allokutzneria oryzae</name>
    <dbReference type="NCBI Taxonomy" id="1378989"/>
    <lineage>
        <taxon>Bacteria</taxon>
        <taxon>Bacillati</taxon>
        <taxon>Actinomycetota</taxon>
        <taxon>Actinomycetes</taxon>
        <taxon>Pseudonocardiales</taxon>
        <taxon>Pseudonocardiaceae</taxon>
        <taxon>Allokutzneria</taxon>
    </lineage>
</organism>
<sequence length="325" mass="35736">MWVDLSEDELRAYRSSQTDPADFDAFWADTLAESRRHDLAVSVTPIAVGLTTVEVFDVVFAGFDGQPIRAWLRVPARRDERLPAVVEFVGYGGGRGHPMENLLWSSAGFAHLVMDTRGQGSGWSTGDTPDPAGTGPAFPGVMTRGIESRETYYYRRVFVDAVRAIEAVRTVDVVDAERVALYGNSQGGGIAIAAAALDGHVSAVVPRVPFLCDFRRAPVITDRPPYREIAQYLKAHRHSVERVHETLQYFDCVNFARRASAPAWFSTALMDGTCPPSTVFGAYNAYAGPKQITVWPYNEHEGGGIEDDAIALEALRGVFDRAERH</sequence>
<evidence type="ECO:0000313" key="3">
    <source>
        <dbReference type="EMBL" id="MFB9907535.1"/>
    </source>
</evidence>